<name>A0A239T719_9FIRM</name>
<dbReference type="PANTHER" id="PTHR39569">
    <property type="entry name" value="INORGANIC TRIPHOSPHATASE"/>
    <property type="match status" value="1"/>
</dbReference>
<dbReference type="AlphaFoldDB" id="A0A239T719"/>
<dbReference type="PANTHER" id="PTHR39569:SF1">
    <property type="entry name" value="INORGANIC TRIPHOSPHATASE"/>
    <property type="match status" value="1"/>
</dbReference>
<dbReference type="InterPro" id="IPR023577">
    <property type="entry name" value="CYTH_domain"/>
</dbReference>
<dbReference type="SMART" id="SM01118">
    <property type="entry name" value="CYTH"/>
    <property type="match status" value="1"/>
</dbReference>
<keyword evidence="3" id="KW-1185">Reference proteome</keyword>
<dbReference type="Gene3D" id="2.40.320.10">
    <property type="entry name" value="Hypothetical Protein Pfu-838710-001"/>
    <property type="match status" value="1"/>
</dbReference>
<dbReference type="SUPFAM" id="SSF55154">
    <property type="entry name" value="CYTH-like phosphatases"/>
    <property type="match status" value="1"/>
</dbReference>
<dbReference type="Pfam" id="PF01928">
    <property type="entry name" value="CYTH"/>
    <property type="match status" value="1"/>
</dbReference>
<sequence>MKKNQEIEVKLQIKNEIEVEKISAWLKSISNGKLQNIEMKAVYYDTEDGFFNKHRIAYRVRRENNSIVATYKSGNVNKNGIFERVEINKVAKSVEPDITVFADEASIWEIVKTVESVDLKPIVVTDFVRECAVIEWQNSQVEIALDQGTVLGKNNKSPICELELELKDGNENDLLDLKTKLMQRFAIENSVISKYKKGLILAGLS</sequence>
<reference evidence="2 3" key="1">
    <citation type="submission" date="2017-06" db="EMBL/GenBank/DDBJ databases">
        <authorList>
            <consortium name="Pathogen Informatics"/>
        </authorList>
    </citation>
    <scope>NUCLEOTIDE SEQUENCE [LARGE SCALE GENOMIC DNA]</scope>
    <source>
        <strain evidence="2 3">NCTC10570</strain>
    </source>
</reference>
<proteinExistence type="predicted"/>
<evidence type="ECO:0000259" key="1">
    <source>
        <dbReference type="PROSITE" id="PS51707"/>
    </source>
</evidence>
<gene>
    <name evidence="2" type="ORF">SAMEA4364220_00018</name>
</gene>
<dbReference type="GO" id="GO:0046872">
    <property type="term" value="F:metal ion binding"/>
    <property type="evidence" value="ECO:0007669"/>
    <property type="project" value="TreeGrafter"/>
</dbReference>
<evidence type="ECO:0000313" key="3">
    <source>
        <dbReference type="Proteomes" id="UP000215383"/>
    </source>
</evidence>
<dbReference type="GO" id="GO:0050355">
    <property type="term" value="F:inorganic triphosphate phosphatase activity"/>
    <property type="evidence" value="ECO:0007669"/>
    <property type="project" value="InterPro"/>
</dbReference>
<dbReference type="eggNOG" id="COG3025">
    <property type="taxonomic scope" value="Bacteria"/>
</dbReference>
<dbReference type="InterPro" id="IPR039013">
    <property type="entry name" value="YgiF"/>
</dbReference>
<dbReference type="Proteomes" id="UP000215383">
    <property type="component" value="Chromosome 1"/>
</dbReference>
<accession>A0A239T719</accession>
<dbReference type="PROSITE" id="PS51707">
    <property type="entry name" value="CYTH"/>
    <property type="match status" value="1"/>
</dbReference>
<evidence type="ECO:0000313" key="2">
    <source>
        <dbReference type="EMBL" id="SNU93521.1"/>
    </source>
</evidence>
<dbReference type="InterPro" id="IPR033469">
    <property type="entry name" value="CYTH-like_dom_sf"/>
</dbReference>
<organism evidence="2 3">
    <name type="scientific">Megamonas hypermegale</name>
    <dbReference type="NCBI Taxonomy" id="158847"/>
    <lineage>
        <taxon>Bacteria</taxon>
        <taxon>Bacillati</taxon>
        <taxon>Bacillota</taxon>
        <taxon>Negativicutes</taxon>
        <taxon>Selenomonadales</taxon>
        <taxon>Selenomonadaceae</taxon>
        <taxon>Megamonas</taxon>
    </lineage>
</organism>
<protein>
    <submittedName>
        <fullName evidence="2">Uncharacterized conserved protein</fullName>
    </submittedName>
</protein>
<dbReference type="RefSeq" id="WP_036254381.1">
    <property type="nucleotide sequence ID" value="NZ_LT906446.1"/>
</dbReference>
<feature type="domain" description="CYTH" evidence="1">
    <location>
        <begin position="4"/>
        <end position="205"/>
    </location>
</feature>
<dbReference type="GeneID" id="78506066"/>
<dbReference type="EMBL" id="LT906446">
    <property type="protein sequence ID" value="SNU93521.1"/>
    <property type="molecule type" value="Genomic_DNA"/>
</dbReference>